<evidence type="ECO:0000313" key="23">
    <source>
        <dbReference type="Proteomes" id="UP000002171"/>
    </source>
</evidence>
<evidence type="ECO:0000256" key="15">
    <source>
        <dbReference type="SAM" id="Coils"/>
    </source>
</evidence>
<gene>
    <name evidence="22" type="ORF">MED92_14033</name>
</gene>
<dbReference type="SUPFAM" id="SSF47226">
    <property type="entry name" value="Histidine-containing phosphotransfer domain, HPT domain"/>
    <property type="match status" value="1"/>
</dbReference>
<dbReference type="InterPro" id="IPR011006">
    <property type="entry name" value="CheY-like_superfamily"/>
</dbReference>
<dbReference type="InterPro" id="IPR029016">
    <property type="entry name" value="GAF-like_dom_sf"/>
</dbReference>
<evidence type="ECO:0000256" key="1">
    <source>
        <dbReference type="ARBA" id="ARBA00000085"/>
    </source>
</evidence>
<evidence type="ECO:0000256" key="12">
    <source>
        <dbReference type="ARBA" id="ARBA00023136"/>
    </source>
</evidence>
<dbReference type="Pfam" id="PF01627">
    <property type="entry name" value="Hpt"/>
    <property type="match status" value="1"/>
</dbReference>
<dbReference type="GO" id="GO:0005524">
    <property type="term" value="F:ATP binding"/>
    <property type="evidence" value="ECO:0007669"/>
    <property type="project" value="UniProtKB-KW"/>
</dbReference>
<dbReference type="SMART" id="SM00448">
    <property type="entry name" value="REC"/>
    <property type="match status" value="1"/>
</dbReference>
<dbReference type="InterPro" id="IPR011009">
    <property type="entry name" value="Kinase-like_dom_sf"/>
</dbReference>
<dbReference type="EMBL" id="AAOW01000026">
    <property type="protein sequence ID" value="EAR59994.1"/>
    <property type="molecule type" value="Genomic_DNA"/>
</dbReference>
<dbReference type="EC" id="2.7.13.3" evidence="3"/>
<dbReference type="CDD" id="cd14014">
    <property type="entry name" value="STKc_PknB_like"/>
    <property type="match status" value="1"/>
</dbReference>
<feature type="domain" description="PAS" evidence="19">
    <location>
        <begin position="1480"/>
        <end position="1521"/>
    </location>
</feature>
<evidence type="ECO:0000259" key="21">
    <source>
        <dbReference type="PROSITE" id="PS50894"/>
    </source>
</evidence>
<dbReference type="InterPro" id="IPR035965">
    <property type="entry name" value="PAS-like_dom_sf"/>
</dbReference>
<dbReference type="SUPFAM" id="SSF56112">
    <property type="entry name" value="Protein kinase-like (PK-like)"/>
    <property type="match status" value="1"/>
</dbReference>
<keyword evidence="6" id="KW-0812">Transmembrane</keyword>
<evidence type="ECO:0000259" key="17">
    <source>
        <dbReference type="PROSITE" id="PS50109"/>
    </source>
</evidence>
<evidence type="ECO:0000259" key="18">
    <source>
        <dbReference type="PROSITE" id="PS50110"/>
    </source>
</evidence>
<comment type="subcellular location">
    <subcellularLocation>
        <location evidence="2">Membrane</location>
    </subcellularLocation>
</comment>
<keyword evidence="15" id="KW-0175">Coiled coil</keyword>
<dbReference type="InterPro" id="IPR027417">
    <property type="entry name" value="P-loop_NTPase"/>
</dbReference>
<dbReference type="InterPro" id="IPR000014">
    <property type="entry name" value="PAS"/>
</dbReference>
<keyword evidence="10" id="KW-1133">Transmembrane helix</keyword>
<evidence type="ECO:0000256" key="8">
    <source>
        <dbReference type="ARBA" id="ARBA00022777"/>
    </source>
</evidence>
<keyword evidence="11" id="KW-0902">Two-component regulatory system</keyword>
<name>A0A7U8C3Y1_NEPCE</name>
<evidence type="ECO:0000256" key="3">
    <source>
        <dbReference type="ARBA" id="ARBA00012438"/>
    </source>
</evidence>
<dbReference type="SMART" id="SM00073">
    <property type="entry name" value="HPT"/>
    <property type="match status" value="1"/>
</dbReference>
<dbReference type="InterPro" id="IPR036097">
    <property type="entry name" value="HisK_dim/P_sf"/>
</dbReference>
<dbReference type="GO" id="GO:0016020">
    <property type="term" value="C:membrane"/>
    <property type="evidence" value="ECO:0007669"/>
    <property type="project" value="UniProtKB-SubCell"/>
</dbReference>
<dbReference type="Gene3D" id="3.40.50.2300">
    <property type="match status" value="1"/>
</dbReference>
<comment type="caution">
    <text evidence="22">The sequence shown here is derived from an EMBL/GenBank/DDBJ whole genome shotgun (WGS) entry which is preliminary data.</text>
</comment>
<dbReference type="PANTHER" id="PTHR43642:SF1">
    <property type="entry name" value="HYBRID SIGNAL TRANSDUCTION HISTIDINE KINASE G"/>
    <property type="match status" value="1"/>
</dbReference>
<feature type="domain" description="HPt" evidence="21">
    <location>
        <begin position="2009"/>
        <end position="2109"/>
    </location>
</feature>
<dbReference type="Pfam" id="PF13426">
    <property type="entry name" value="PAS_9"/>
    <property type="match status" value="1"/>
</dbReference>
<dbReference type="InterPro" id="IPR005467">
    <property type="entry name" value="His_kinase_dom"/>
</dbReference>
<dbReference type="Gene3D" id="3.40.50.300">
    <property type="entry name" value="P-loop containing nucleotide triphosphate hydrolases"/>
    <property type="match status" value="1"/>
</dbReference>
<dbReference type="CDD" id="cd00088">
    <property type="entry name" value="HPT"/>
    <property type="match status" value="1"/>
</dbReference>
<evidence type="ECO:0000256" key="5">
    <source>
        <dbReference type="ARBA" id="ARBA00022679"/>
    </source>
</evidence>
<evidence type="ECO:0000256" key="9">
    <source>
        <dbReference type="ARBA" id="ARBA00022840"/>
    </source>
</evidence>
<evidence type="ECO:0000259" key="19">
    <source>
        <dbReference type="PROSITE" id="PS50112"/>
    </source>
</evidence>
<dbReference type="GO" id="GO:0000155">
    <property type="term" value="F:phosphorelay sensor kinase activity"/>
    <property type="evidence" value="ECO:0007669"/>
    <property type="project" value="InterPro"/>
</dbReference>
<dbReference type="SUPFAM" id="SSF47384">
    <property type="entry name" value="Homodimeric domain of signal transducing histidine kinase"/>
    <property type="match status" value="1"/>
</dbReference>
<dbReference type="InterPro" id="IPR041664">
    <property type="entry name" value="AAA_16"/>
</dbReference>
<dbReference type="NCBIfam" id="TIGR00229">
    <property type="entry name" value="sensory_box"/>
    <property type="match status" value="1"/>
</dbReference>
<sequence>MPDRLHIIELLHQGKHSRISRAIIERNDADKYPVIVKQAANEQQINSAKQRLAYEFSLLSQLQLDCICRPIELRQTDKGHQILFQDIEAVTLRQWMLSDRPELVNRISAALNIAKALGKIHDAEIIHKQITPDNILIDPQSLNLWIIDFSLSSRLQREHPGSISGLSDKQNLAYISPEQTGRINRVIDYRSDYYGLGATLYELFTGATPFISDDSLELIHCHLARQPVEPYIQNTDLPEPLSQVIMKLLAKDASQRYQSSFGLCNDLNACLEMTRQQRKDHFTVGCRDISERFELPQKLYGRENVVAQLQESFDAACRGQQSLALISGYAGIGKSSVAHEMRHYITQRRGLFASGKFDQYHRNRPYTAIYQALQILIRQLLTESDEQIAQWRERLLEATGNNAQVLFRLIPELELILGKQPSAPKLSPSEEQHRFSHIIRQLLKVFATEQHPLVLFFDDLHWADLSSLKLLDKLSHNPQHPHLLVIGSYRTQNFSNNHPFNLAIEHLKKAPVKQCNVEIQPLTLNDITALVADTLGQHSETCQELAEICFSKTQGNPFFLNQFLIELYDKQLISFQGDKWVWTQQDILDCEITDNVIDFMVDKLQRLPPRTLEALKLAACIGNPIPLQILASAFKHSVPDTADALWPALKEGLLLPTANIHQYKPEGPVNNSYYRFVHDRVQQAAYSMIPDQELETLHYQIGNVLKESMSIKALGRRLFDVTNHLNQSLSLISTTAEKLELAELNLKTGIRARESAAFESAFEYFQQGLALFAGSPELRAQELKNQLFQHAAETAYIKADFEYLDRLLSDALPGIPDLHARIQLEELRIQALVAQNRFSEALETALGQLSQLKIQLPLSPKSSTITLNQVKTYLLLNRFSDERILKLPKMKDPNKLATMSLLANMFGVVKFSSSGLRPLVMAKEVELTLKHGLSNESAMAFAGYGGVLCGKNKQIELGLRLGRLALKICDRYPNNREHRVQSLYNAYIRHYAESLSLCAASLFESHLKALEYGDIEWSAYSLAAYIQYEFALTSDLGIFADQLKQYILQLNESGQIQSLHYTLMTQQCVATLIGPEPAGLNGKFYDEAAMLAEYQANNHKTAICLHFYYKAVLALIYGQHDQAEQFFAEANEYSPYISGTYTAPYLEFFSTVNSLLQFESTSVLEQSNRIKKAKKYLKKLRQFCQHSRENHLHHEMLIKALILTCEARYSSAIDFFDQAANHAESYNFNLDHALCMELTAHCYRQWKKETLYQHYIKQAAKRYAAWGASSKVRQLEESYSFLTEVQVEQRQLDTQTGSGSEPYLQHRDYDITSVIKASQAISDEIMLEPLISTLIRLAIVNAGAQRAVLLLNHEHLTISAEATIEADTRFYDDLPLNQAADILPSSIIHYVARTKENVVLGDATKHEMFQQDQYIQGFKPRSLLALPILYHSELTAILYLENNQSSNVFDRNRLETLQILAAQAAISIENAKLYQSLEQSEYDYKSLFLNAVEGIFRASPDGHFLSANPALATLLGYRSMDEFHDEITDIASQCFYVDHERVAFLEKLDTQHKILNFETRWRKKSGEPIYVSLSARKVLDASGQVQYYEGSLTDITERKAKEAAEQARHEAEAENEAKSMFLATMSHEIRTPMNGILGMAQLMKQGQLNSEQNEQIDTIYNAGQTLLSILNNILDYSKIESGQLELEEKPFLIQDVMDEIYNLFKPVAQEKSLQIVPNIERTLPAVSGDPRVLSQILMNLCSNALKFTHQGYIRISCEGLPDTQDKLKTRFTIEDTGIGIPEKAQSRIFQHFTQADSSITRRYGGTGLGLAITRQIIERLNGEIGFESTEEQGTTFWFELSFPITDELPAEVANVPMPKPSTCLDILLVEDTPVNQEVTKGLLESDGHKVSIADDGYTALSMHNDHDYDLVLMDIHLPDMDGMETTRRMREHPQEQKSAIRIIALTASVTPNEVQNYLDSGMNGVLAKPIQHADLKAILEQEGTTEVKNTATQEYLDLALLTQHREMLGEESVQQLLTQFHNQAEQLLEEIAEAIQQQDSAALQSSAHTLSGAAANFGFIQVQQAAKALEKAGSIKSDNHAELQSSCTQLNETYHDSRIELNKWTDITQ</sequence>
<dbReference type="Gene3D" id="3.30.565.10">
    <property type="entry name" value="Histidine kinase-like ATPase, C-terminal domain"/>
    <property type="match status" value="1"/>
</dbReference>
<feature type="domain" description="Protein kinase" evidence="16">
    <location>
        <begin position="5"/>
        <end position="271"/>
    </location>
</feature>
<dbReference type="InterPro" id="IPR036641">
    <property type="entry name" value="HPT_dom_sf"/>
</dbReference>
<dbReference type="InterPro" id="IPR003661">
    <property type="entry name" value="HisK_dim/P_dom"/>
</dbReference>
<dbReference type="Gene3D" id="1.10.287.130">
    <property type="match status" value="1"/>
</dbReference>
<feature type="modified residue" description="Phosphohistidine" evidence="13">
    <location>
        <position position="2048"/>
    </location>
</feature>
<feature type="domain" description="PAC" evidence="20">
    <location>
        <begin position="1555"/>
        <end position="1607"/>
    </location>
</feature>
<dbReference type="InterPro" id="IPR000719">
    <property type="entry name" value="Prot_kinase_dom"/>
</dbReference>
<dbReference type="SMART" id="SM00086">
    <property type="entry name" value="PAC"/>
    <property type="match status" value="1"/>
</dbReference>
<evidence type="ECO:0000256" key="6">
    <source>
        <dbReference type="ARBA" id="ARBA00022692"/>
    </source>
</evidence>
<dbReference type="CDD" id="cd16922">
    <property type="entry name" value="HATPase_EvgS-ArcB-TorS-like"/>
    <property type="match status" value="1"/>
</dbReference>
<dbReference type="InterPro" id="IPR004358">
    <property type="entry name" value="Sig_transdc_His_kin-like_C"/>
</dbReference>
<dbReference type="SUPFAM" id="SSF52172">
    <property type="entry name" value="CheY-like"/>
    <property type="match status" value="1"/>
</dbReference>
<dbReference type="Proteomes" id="UP000002171">
    <property type="component" value="Unassembled WGS sequence"/>
</dbReference>
<dbReference type="Pfam" id="PF00069">
    <property type="entry name" value="Pkinase"/>
    <property type="match status" value="1"/>
</dbReference>
<dbReference type="SUPFAM" id="SSF55874">
    <property type="entry name" value="ATPase domain of HSP90 chaperone/DNA topoisomerase II/histidine kinase"/>
    <property type="match status" value="1"/>
</dbReference>
<dbReference type="Gene3D" id="1.10.510.10">
    <property type="entry name" value="Transferase(Phosphotransferase) domain 1"/>
    <property type="match status" value="1"/>
</dbReference>
<dbReference type="InterPro" id="IPR003018">
    <property type="entry name" value="GAF"/>
</dbReference>
<dbReference type="SMART" id="SM00065">
    <property type="entry name" value="GAF"/>
    <property type="match status" value="1"/>
</dbReference>
<evidence type="ECO:0000256" key="13">
    <source>
        <dbReference type="PROSITE-ProRule" id="PRU00110"/>
    </source>
</evidence>
<dbReference type="InterPro" id="IPR003594">
    <property type="entry name" value="HATPase_dom"/>
</dbReference>
<keyword evidence="7" id="KW-0547">Nucleotide-binding</keyword>
<reference evidence="22 23" key="1">
    <citation type="submission" date="2006-02" db="EMBL/GenBank/DDBJ databases">
        <authorList>
            <person name="Pinhassi J."/>
            <person name="Pedros-Alio C."/>
            <person name="Ferriera S."/>
            <person name="Johnson J."/>
            <person name="Kravitz S."/>
            <person name="Halpern A."/>
            <person name="Remington K."/>
            <person name="Beeson K."/>
            <person name="Tran B."/>
            <person name="Rogers Y.-H."/>
            <person name="Friedman R."/>
            <person name="Venter J.C."/>
        </authorList>
    </citation>
    <scope>NUCLEOTIDE SEQUENCE [LARGE SCALE GENOMIC DNA]</scope>
    <source>
        <strain evidence="22 23">MED92</strain>
    </source>
</reference>
<dbReference type="PROSITE" id="PS50112">
    <property type="entry name" value="PAS"/>
    <property type="match status" value="1"/>
</dbReference>
<dbReference type="PRINTS" id="PR00344">
    <property type="entry name" value="BCTRLSENSOR"/>
</dbReference>
<evidence type="ECO:0000259" key="20">
    <source>
        <dbReference type="PROSITE" id="PS50113"/>
    </source>
</evidence>
<dbReference type="FunFam" id="1.10.287.130:FF:000004">
    <property type="entry name" value="Ethylene receptor 1"/>
    <property type="match status" value="1"/>
</dbReference>
<feature type="domain" description="Histidine kinase" evidence="17">
    <location>
        <begin position="1624"/>
        <end position="1844"/>
    </location>
</feature>
<dbReference type="OrthoDB" id="9801841at2"/>
<keyword evidence="5" id="KW-0808">Transferase</keyword>
<dbReference type="InterPro" id="IPR000700">
    <property type="entry name" value="PAS-assoc_C"/>
</dbReference>
<evidence type="ECO:0000256" key="7">
    <source>
        <dbReference type="ARBA" id="ARBA00022741"/>
    </source>
</evidence>
<dbReference type="Gene3D" id="3.30.450.40">
    <property type="match status" value="1"/>
</dbReference>
<dbReference type="PANTHER" id="PTHR43642">
    <property type="entry name" value="HYBRID SIGNAL TRANSDUCTION HISTIDINE KINASE G"/>
    <property type="match status" value="1"/>
</dbReference>
<dbReference type="CDD" id="cd17546">
    <property type="entry name" value="REC_hyHK_CKI1_RcsC-like"/>
    <property type="match status" value="1"/>
</dbReference>
<feature type="domain" description="Response regulatory" evidence="18">
    <location>
        <begin position="1865"/>
        <end position="1983"/>
    </location>
</feature>
<dbReference type="SUPFAM" id="SSF55781">
    <property type="entry name" value="GAF domain-like"/>
    <property type="match status" value="1"/>
</dbReference>
<dbReference type="Pfam" id="PF00072">
    <property type="entry name" value="Response_reg"/>
    <property type="match status" value="1"/>
</dbReference>
<dbReference type="SUPFAM" id="SSF55785">
    <property type="entry name" value="PYP-like sensor domain (PAS domain)"/>
    <property type="match status" value="1"/>
</dbReference>
<evidence type="ECO:0000313" key="22">
    <source>
        <dbReference type="EMBL" id="EAR59994.1"/>
    </source>
</evidence>
<evidence type="ECO:0000256" key="4">
    <source>
        <dbReference type="ARBA" id="ARBA00022553"/>
    </source>
</evidence>
<dbReference type="InterPro" id="IPR008207">
    <property type="entry name" value="Sig_transdc_His_kin_Hpt_dom"/>
</dbReference>
<dbReference type="Pfam" id="PF01590">
    <property type="entry name" value="GAF"/>
    <property type="match status" value="1"/>
</dbReference>
<dbReference type="InterPro" id="IPR001789">
    <property type="entry name" value="Sig_transdc_resp-reg_receiver"/>
</dbReference>
<evidence type="ECO:0000256" key="14">
    <source>
        <dbReference type="PROSITE-ProRule" id="PRU00169"/>
    </source>
</evidence>
<dbReference type="InterPro" id="IPR001610">
    <property type="entry name" value="PAC"/>
</dbReference>
<dbReference type="Pfam" id="PF13191">
    <property type="entry name" value="AAA_16"/>
    <property type="match status" value="1"/>
</dbReference>
<dbReference type="SUPFAM" id="SSF52540">
    <property type="entry name" value="P-loop containing nucleoside triphosphate hydrolases"/>
    <property type="match status" value="1"/>
</dbReference>
<dbReference type="InterPro" id="IPR036890">
    <property type="entry name" value="HATPase_C_sf"/>
</dbReference>
<dbReference type="FunFam" id="3.30.565.10:FF:000010">
    <property type="entry name" value="Sensor histidine kinase RcsC"/>
    <property type="match status" value="1"/>
</dbReference>
<evidence type="ECO:0000256" key="11">
    <source>
        <dbReference type="ARBA" id="ARBA00023012"/>
    </source>
</evidence>
<feature type="modified residue" description="4-aspartylphosphate" evidence="14">
    <location>
        <position position="1914"/>
    </location>
</feature>
<organism evidence="22 23">
    <name type="scientific">Neptuniibacter caesariensis</name>
    <dbReference type="NCBI Taxonomy" id="207954"/>
    <lineage>
        <taxon>Bacteria</taxon>
        <taxon>Pseudomonadati</taxon>
        <taxon>Pseudomonadota</taxon>
        <taxon>Gammaproteobacteria</taxon>
        <taxon>Oceanospirillales</taxon>
        <taxon>Oceanospirillaceae</taxon>
        <taxon>Neptuniibacter</taxon>
    </lineage>
</organism>
<dbReference type="CDD" id="cd00082">
    <property type="entry name" value="HisKA"/>
    <property type="match status" value="1"/>
</dbReference>
<feature type="coiled-coil region" evidence="15">
    <location>
        <begin position="2017"/>
        <end position="2044"/>
    </location>
</feature>
<dbReference type="PROSITE" id="PS50011">
    <property type="entry name" value="PROTEIN_KINASE_DOM"/>
    <property type="match status" value="1"/>
</dbReference>
<comment type="catalytic activity">
    <reaction evidence="1">
        <text>ATP + protein L-histidine = ADP + protein N-phospho-L-histidine.</text>
        <dbReference type="EC" id="2.7.13.3"/>
    </reaction>
</comment>
<dbReference type="PROSITE" id="PS50110">
    <property type="entry name" value="RESPONSE_REGULATORY"/>
    <property type="match status" value="1"/>
</dbReference>
<dbReference type="PROSITE" id="PS50109">
    <property type="entry name" value="HIS_KIN"/>
    <property type="match status" value="1"/>
</dbReference>
<dbReference type="Gene3D" id="3.30.450.20">
    <property type="entry name" value="PAS domain"/>
    <property type="match status" value="1"/>
</dbReference>
<keyword evidence="8 22" id="KW-0418">Kinase</keyword>
<dbReference type="Pfam" id="PF00512">
    <property type="entry name" value="HisKA"/>
    <property type="match status" value="1"/>
</dbReference>
<keyword evidence="4 14" id="KW-0597">Phosphoprotein</keyword>
<keyword evidence="12" id="KW-0472">Membrane</keyword>
<proteinExistence type="predicted"/>
<evidence type="ECO:0000259" key="16">
    <source>
        <dbReference type="PROSITE" id="PS50011"/>
    </source>
</evidence>
<dbReference type="Pfam" id="PF02518">
    <property type="entry name" value="HATPase_c"/>
    <property type="match status" value="1"/>
</dbReference>
<dbReference type="SMART" id="SM00387">
    <property type="entry name" value="HATPase_c"/>
    <property type="match status" value="1"/>
</dbReference>
<accession>A0A7U8C3Y1</accession>
<dbReference type="Gene3D" id="1.20.120.160">
    <property type="entry name" value="HPT domain"/>
    <property type="match status" value="1"/>
</dbReference>
<dbReference type="SMART" id="SM00388">
    <property type="entry name" value="HisKA"/>
    <property type="match status" value="1"/>
</dbReference>
<evidence type="ECO:0000256" key="2">
    <source>
        <dbReference type="ARBA" id="ARBA00004370"/>
    </source>
</evidence>
<evidence type="ECO:0000256" key="10">
    <source>
        <dbReference type="ARBA" id="ARBA00022989"/>
    </source>
</evidence>
<dbReference type="PROSITE" id="PS50113">
    <property type="entry name" value="PAC"/>
    <property type="match status" value="1"/>
</dbReference>
<protein>
    <recommendedName>
        <fullName evidence="3">histidine kinase</fullName>
        <ecNumber evidence="3">2.7.13.3</ecNumber>
    </recommendedName>
</protein>
<dbReference type="CDD" id="cd00130">
    <property type="entry name" value="PAS"/>
    <property type="match status" value="1"/>
</dbReference>
<dbReference type="PROSITE" id="PS50894">
    <property type="entry name" value="HPT"/>
    <property type="match status" value="1"/>
</dbReference>
<keyword evidence="9" id="KW-0067">ATP-binding</keyword>
<dbReference type="RefSeq" id="WP_007020472.1">
    <property type="nucleotide sequence ID" value="NZ_CH724125.1"/>
</dbReference>
<keyword evidence="23" id="KW-1185">Reference proteome</keyword>
<dbReference type="InterPro" id="IPR053159">
    <property type="entry name" value="Hybrid_Histidine_Kinase"/>
</dbReference>